<proteinExistence type="predicted"/>
<dbReference type="EMBL" id="JACHHR010000005">
    <property type="protein sequence ID" value="MBB5213002.1"/>
    <property type="molecule type" value="Genomic_DNA"/>
</dbReference>
<sequence length="29" mass="2938">MCSEKVVTTVVTAVVLKALSAKVEACEAG</sequence>
<protein>
    <submittedName>
        <fullName evidence="1">Uncharacterized protein</fullName>
    </submittedName>
</protein>
<dbReference type="AlphaFoldDB" id="A0AA89PYF8"/>
<accession>A0AA89PYF8</accession>
<name>A0AA89PYF8_9GAMM</name>
<organism evidence="1 2">
    <name type="scientific">Microbulbifer hydrolyticus</name>
    <dbReference type="NCBI Taxonomy" id="48074"/>
    <lineage>
        <taxon>Bacteria</taxon>
        <taxon>Pseudomonadati</taxon>
        <taxon>Pseudomonadota</taxon>
        <taxon>Gammaproteobacteria</taxon>
        <taxon>Cellvibrionales</taxon>
        <taxon>Microbulbiferaceae</taxon>
        <taxon>Microbulbifer</taxon>
    </lineage>
</organism>
<evidence type="ECO:0000313" key="2">
    <source>
        <dbReference type="Proteomes" id="UP000563601"/>
    </source>
</evidence>
<dbReference type="Proteomes" id="UP000563601">
    <property type="component" value="Unassembled WGS sequence"/>
</dbReference>
<comment type="caution">
    <text evidence="1">The sequence shown here is derived from an EMBL/GenBank/DDBJ whole genome shotgun (WGS) entry which is preliminary data.</text>
</comment>
<gene>
    <name evidence="1" type="ORF">HNQ53_003248</name>
</gene>
<reference evidence="1 2" key="1">
    <citation type="submission" date="2020-08" db="EMBL/GenBank/DDBJ databases">
        <title>Genomic Encyclopedia of Type Strains, Phase IV (KMG-IV): sequencing the most valuable type-strain genomes for metagenomic binning, comparative biology and taxonomic classification.</title>
        <authorList>
            <person name="Goeker M."/>
        </authorList>
    </citation>
    <scope>NUCLEOTIDE SEQUENCE [LARGE SCALE GENOMIC DNA]</scope>
    <source>
        <strain evidence="1 2">DSM 11525</strain>
    </source>
</reference>
<evidence type="ECO:0000313" key="1">
    <source>
        <dbReference type="EMBL" id="MBB5213002.1"/>
    </source>
</evidence>